<accession>A0A6L8K8Y1</accession>
<organism evidence="6 7">
    <name type="scientific">Duganella flavida</name>
    <dbReference type="NCBI Taxonomy" id="2692175"/>
    <lineage>
        <taxon>Bacteria</taxon>
        <taxon>Pseudomonadati</taxon>
        <taxon>Pseudomonadota</taxon>
        <taxon>Betaproteobacteria</taxon>
        <taxon>Burkholderiales</taxon>
        <taxon>Oxalobacteraceae</taxon>
        <taxon>Telluria group</taxon>
        <taxon>Duganella</taxon>
    </lineage>
</organism>
<reference evidence="6 7" key="1">
    <citation type="submission" date="2019-12" db="EMBL/GenBank/DDBJ databases">
        <title>Novel species isolated from a subtropical stream in China.</title>
        <authorList>
            <person name="Lu H."/>
        </authorList>
    </citation>
    <scope>NUCLEOTIDE SEQUENCE [LARGE SCALE GENOMIC DNA]</scope>
    <source>
        <strain evidence="6 7">FT135W</strain>
    </source>
</reference>
<keyword evidence="3" id="KW-0804">Transcription</keyword>
<keyword evidence="4" id="KW-0812">Transmembrane</keyword>
<dbReference type="PANTHER" id="PTHR46796">
    <property type="entry name" value="HTH-TYPE TRANSCRIPTIONAL ACTIVATOR RHAS-RELATED"/>
    <property type="match status" value="1"/>
</dbReference>
<dbReference type="EMBL" id="WWCN01000004">
    <property type="protein sequence ID" value="MYM22658.1"/>
    <property type="molecule type" value="Genomic_DNA"/>
</dbReference>
<dbReference type="GO" id="GO:0043565">
    <property type="term" value="F:sequence-specific DNA binding"/>
    <property type="evidence" value="ECO:0007669"/>
    <property type="project" value="InterPro"/>
</dbReference>
<feature type="domain" description="HTH araC/xylS-type" evidence="5">
    <location>
        <begin position="154"/>
        <end position="252"/>
    </location>
</feature>
<comment type="caution">
    <text evidence="6">The sequence shown here is derived from an EMBL/GenBank/DDBJ whole genome shotgun (WGS) entry which is preliminary data.</text>
</comment>
<keyword evidence="1" id="KW-0805">Transcription regulation</keyword>
<dbReference type="AlphaFoldDB" id="A0A6L8K8Y1"/>
<evidence type="ECO:0000313" key="6">
    <source>
        <dbReference type="EMBL" id="MYM22658.1"/>
    </source>
</evidence>
<dbReference type="GO" id="GO:0003700">
    <property type="term" value="F:DNA-binding transcription factor activity"/>
    <property type="evidence" value="ECO:0007669"/>
    <property type="project" value="InterPro"/>
</dbReference>
<dbReference type="PROSITE" id="PS00041">
    <property type="entry name" value="HTH_ARAC_FAMILY_1"/>
    <property type="match status" value="1"/>
</dbReference>
<keyword evidence="4" id="KW-0472">Membrane</keyword>
<name>A0A6L8K8Y1_9BURK</name>
<dbReference type="RefSeq" id="WP_161006155.1">
    <property type="nucleotide sequence ID" value="NZ_WWCN01000004.1"/>
</dbReference>
<protein>
    <submittedName>
        <fullName evidence="6">Helix-turn-helix domain-containing protein</fullName>
    </submittedName>
</protein>
<evidence type="ECO:0000256" key="2">
    <source>
        <dbReference type="ARBA" id="ARBA00023125"/>
    </source>
</evidence>
<evidence type="ECO:0000259" key="5">
    <source>
        <dbReference type="PROSITE" id="PS01124"/>
    </source>
</evidence>
<dbReference type="PRINTS" id="PR00032">
    <property type="entry name" value="HTHARAC"/>
</dbReference>
<dbReference type="Pfam" id="PF12833">
    <property type="entry name" value="HTH_18"/>
    <property type="match status" value="1"/>
</dbReference>
<feature type="transmembrane region" description="Helical" evidence="4">
    <location>
        <begin position="16"/>
        <end position="35"/>
    </location>
</feature>
<dbReference type="InterPro" id="IPR009057">
    <property type="entry name" value="Homeodomain-like_sf"/>
</dbReference>
<evidence type="ECO:0000256" key="1">
    <source>
        <dbReference type="ARBA" id="ARBA00023015"/>
    </source>
</evidence>
<dbReference type="InterPro" id="IPR050204">
    <property type="entry name" value="AraC_XylS_family_regulators"/>
</dbReference>
<dbReference type="InterPro" id="IPR018060">
    <property type="entry name" value="HTH_AraC"/>
</dbReference>
<proteinExistence type="predicted"/>
<dbReference type="InterPro" id="IPR018062">
    <property type="entry name" value="HTH_AraC-typ_CS"/>
</dbReference>
<dbReference type="InterPro" id="IPR020449">
    <property type="entry name" value="Tscrpt_reg_AraC-type_HTH"/>
</dbReference>
<evidence type="ECO:0000313" key="7">
    <source>
        <dbReference type="Proteomes" id="UP000479335"/>
    </source>
</evidence>
<dbReference type="PROSITE" id="PS01124">
    <property type="entry name" value="HTH_ARAC_FAMILY_2"/>
    <property type="match status" value="1"/>
</dbReference>
<sequence>MFSDIHAINHKMHSKACIIVAHSALLFGAGIISMLKDVGGWEVRSWDGLAGHIPLLDPATATIIVGDASMLAKAIRSAEYGAGARQHRMLLLTEADSAAQLTVSRKVDASIPIRSSPDQLINTLHQLSLLALLPAPPRRGNIDARGGLAPSVLRKVREYIMGGLTERIELADLARVARLSECHFARAFTQSVGVSPCRFVMQCRLDRALALVSETNWPFAQIALELGFCDQSHFTRMFSQQHGETPRAYRRRYR</sequence>
<evidence type="ECO:0000256" key="4">
    <source>
        <dbReference type="SAM" id="Phobius"/>
    </source>
</evidence>
<dbReference type="Proteomes" id="UP000479335">
    <property type="component" value="Unassembled WGS sequence"/>
</dbReference>
<keyword evidence="4" id="KW-1133">Transmembrane helix</keyword>
<dbReference type="PANTHER" id="PTHR46796:SF6">
    <property type="entry name" value="ARAC SUBFAMILY"/>
    <property type="match status" value="1"/>
</dbReference>
<dbReference type="SMART" id="SM00342">
    <property type="entry name" value="HTH_ARAC"/>
    <property type="match status" value="1"/>
</dbReference>
<evidence type="ECO:0000256" key="3">
    <source>
        <dbReference type="ARBA" id="ARBA00023163"/>
    </source>
</evidence>
<dbReference type="SUPFAM" id="SSF46689">
    <property type="entry name" value="Homeodomain-like"/>
    <property type="match status" value="2"/>
</dbReference>
<dbReference type="Gene3D" id="1.10.10.60">
    <property type="entry name" value="Homeodomain-like"/>
    <property type="match status" value="1"/>
</dbReference>
<keyword evidence="7" id="KW-1185">Reference proteome</keyword>
<gene>
    <name evidence="6" type="ORF">GTP46_08365</name>
</gene>
<keyword evidence="2" id="KW-0238">DNA-binding</keyword>